<feature type="region of interest" description="Disordered" evidence="3">
    <location>
        <begin position="785"/>
        <end position="812"/>
    </location>
</feature>
<keyword evidence="2" id="KW-0009">Actin-binding</keyword>
<feature type="region of interest" description="Disordered" evidence="3">
    <location>
        <begin position="401"/>
        <end position="435"/>
    </location>
</feature>
<evidence type="ECO:0000313" key="5">
    <source>
        <dbReference type="Proteomes" id="UP001140949"/>
    </source>
</evidence>
<keyword evidence="5" id="KW-1185">Reference proteome</keyword>
<comment type="similarity">
    <text evidence="1 2">Belongs to the SCAR/WAVE family.</text>
</comment>
<feature type="compositionally biased region" description="Polar residues" evidence="3">
    <location>
        <begin position="418"/>
        <end position="427"/>
    </location>
</feature>
<dbReference type="GO" id="GO:0071933">
    <property type="term" value="F:Arp2/3 complex binding"/>
    <property type="evidence" value="ECO:0007669"/>
    <property type="project" value="TreeGrafter"/>
</dbReference>
<feature type="region of interest" description="Disordered" evidence="3">
    <location>
        <begin position="680"/>
        <end position="712"/>
    </location>
</feature>
<dbReference type="InterPro" id="IPR028288">
    <property type="entry name" value="SCAR/WAVE_fam"/>
</dbReference>
<feature type="compositionally biased region" description="Basic and acidic residues" evidence="3">
    <location>
        <begin position="230"/>
        <end position="244"/>
    </location>
</feature>
<keyword evidence="2" id="KW-0206">Cytoskeleton</keyword>
<feature type="region of interest" description="Disordered" evidence="3">
    <location>
        <begin position="466"/>
        <end position="499"/>
    </location>
</feature>
<feature type="region of interest" description="Disordered" evidence="3">
    <location>
        <begin position="276"/>
        <end position="309"/>
    </location>
</feature>
<feature type="region of interest" description="Disordered" evidence="3">
    <location>
        <begin position="224"/>
        <end position="244"/>
    </location>
</feature>
<dbReference type="GO" id="GO:0005856">
    <property type="term" value="C:cytoskeleton"/>
    <property type="evidence" value="ECO:0007669"/>
    <property type="project" value="UniProtKB-SubCell"/>
</dbReference>
<dbReference type="PANTHER" id="PTHR12902:SF33">
    <property type="entry name" value="PROTEIN SCAR3"/>
    <property type="match status" value="1"/>
</dbReference>
<dbReference type="PANTHER" id="PTHR12902">
    <property type="entry name" value="WASP-1"/>
    <property type="match status" value="1"/>
</dbReference>
<keyword evidence="2" id="KW-0963">Cytoplasm</keyword>
<dbReference type="GO" id="GO:2000601">
    <property type="term" value="P:positive regulation of Arp2/3 complex-mediated actin nucleation"/>
    <property type="evidence" value="ECO:0007669"/>
    <property type="project" value="TreeGrafter"/>
</dbReference>
<reference evidence="4" key="2">
    <citation type="submission" date="2023-04" db="EMBL/GenBank/DDBJ databases">
        <authorList>
            <person name="Bruccoleri R.E."/>
            <person name="Oakeley E.J."/>
            <person name="Faust A.-M."/>
            <person name="Dessus-Babus S."/>
            <person name="Altorfer M."/>
            <person name="Burckhardt D."/>
            <person name="Oertli M."/>
            <person name="Naumann U."/>
            <person name="Petersen F."/>
            <person name="Wong J."/>
        </authorList>
    </citation>
    <scope>NUCLEOTIDE SEQUENCE</scope>
    <source>
        <strain evidence="4">GSM-AAB239-AS_SAM_17_03QT</strain>
        <tissue evidence="4">Leaf</tissue>
    </source>
</reference>
<dbReference type="EMBL" id="JANAVB010031417">
    <property type="protein sequence ID" value="KAJ6811848.1"/>
    <property type="molecule type" value="Genomic_DNA"/>
</dbReference>
<feature type="compositionally biased region" description="Low complexity" evidence="3">
    <location>
        <begin position="787"/>
        <end position="807"/>
    </location>
</feature>
<reference evidence="4" key="1">
    <citation type="journal article" date="2023" name="GigaByte">
        <title>Genome assembly of the bearded iris, Iris pallida Lam.</title>
        <authorList>
            <person name="Bruccoleri R.E."/>
            <person name="Oakeley E.J."/>
            <person name="Faust A.M.E."/>
            <person name="Altorfer M."/>
            <person name="Dessus-Babus S."/>
            <person name="Burckhardt D."/>
            <person name="Oertli M."/>
            <person name="Naumann U."/>
            <person name="Petersen F."/>
            <person name="Wong J."/>
        </authorList>
    </citation>
    <scope>NUCLEOTIDE SEQUENCE</scope>
    <source>
        <strain evidence="4">GSM-AAB239-AS_SAM_17_03QT</strain>
    </source>
</reference>
<comment type="function">
    <text evidence="2">Involved in regulation of actin and microtubule organization. Part of a WAVE complex that activates the Arp2/3 complex.</text>
</comment>
<evidence type="ECO:0000256" key="2">
    <source>
        <dbReference type="RuleBase" id="RU367034"/>
    </source>
</evidence>
<evidence type="ECO:0000313" key="4">
    <source>
        <dbReference type="EMBL" id="KAJ6811848.1"/>
    </source>
</evidence>
<comment type="caution">
    <text evidence="4">The sequence shown here is derived from an EMBL/GenBank/DDBJ whole genome shotgun (WGS) entry which is preliminary data.</text>
</comment>
<dbReference type="GO" id="GO:0003779">
    <property type="term" value="F:actin binding"/>
    <property type="evidence" value="ECO:0007669"/>
    <property type="project" value="UniProtKB-UniRule"/>
</dbReference>
<dbReference type="Proteomes" id="UP001140949">
    <property type="component" value="Unassembled WGS sequence"/>
</dbReference>
<evidence type="ECO:0000256" key="3">
    <source>
        <dbReference type="SAM" id="MobiDB-lite"/>
    </source>
</evidence>
<sequence length="1096" mass="120362">MPLVRFEVKNEYGLADPELYRRKEDPRAALDGIAVAGLVGILRQLGDLAEFAADVFHDLHEQVMNTGARGKKISSRIQRIESALPPLEKAVQKQRSHIHFAYIAGCDWRATVRTERRQLISSELPQYVFDSYEECRDPPRLQLLDKFDSAGAGACLRRYSDPSYFRRAIASREPVKLEKVKRKRKKKGRESKEIQGVCTPRESSSTQFASPGTDHLCFSVENIPMTDTTPKSEAERKSTFSDSETRVNFQVADTHSMVHNELEYNGSPLMSNINPSDDLASVLHNDPVKDTTDDESQGDSMQQESVPSSCSVTWDEKTEIVKPTSTKMCNEAFVDRVEDSESLPLNFDSSNLDCENAMVGNSSQEYIEFDIEKIPVSSTSGSHLDEVTSERENYMDANTILESETDTDGECQTKQELKSLSNLSNGDSKYEPSELKDRTVSSLDCIEAQSPAASCSSTTDYLPPRLSNLTAEDGFDHDQSMSTTDFVPKRDSSVGSECQTKQELKSLSISNVDSKSELSELKERTTSSLDCIDAQSPAASCSPATDHLPPRLSNLITEDGSDHDQSMCATDFVPNLDSSIGSDYSGSHTFNVSGVSGSEDLNADTLPESNTVNEQAELFEDAKAKKFKPEDPPAAALQVPSFSCWTNGAILGVAPSKPPDFGILHGGSVAKSEVLVMSRESMTSSQNAQESFQDPSTLPGSANTQSQSNGCDQSISASISHLARRFLTNNPQRRISVNHADFPTPSELTNAGFKKSQDIPLQNEHQELPNGFLSHVSRGIDNEKMEVGSSGKSVSTSSPNPGSSSPPLEHMKISFHPMNGLQTSKLNLEFSCRNLHESVSDLTFPSFQLVSGPSTCLLDSGSESDDDTFCRSSYSSQDLLSPHSESNSELWGENERNGSQKHDLSDDSCRVSSSTTFSCSTLKFEKMDRCSIYPAPEIENLEDESGTGAFRSDPTRDLPDIGSMIFAKNHQEICDSLSVAPVDCKPLLPNELPLPPPPPVQWTVVKPSSSLEDKSSADAEVVNHSNALIPSSITLKPKEQDALRQSCNGEAVTHFSKETHNQHSLNVHKEHNHTFNGKEPDEREDLLHQIRTKAIN</sequence>
<gene>
    <name evidence="4" type="ORF">M6B38_151010</name>
</gene>
<feature type="compositionally biased region" description="Basic and acidic residues" evidence="3">
    <location>
        <begin position="893"/>
        <end position="909"/>
    </location>
</feature>
<organism evidence="4 5">
    <name type="scientific">Iris pallida</name>
    <name type="common">Sweet iris</name>
    <dbReference type="NCBI Taxonomy" id="29817"/>
    <lineage>
        <taxon>Eukaryota</taxon>
        <taxon>Viridiplantae</taxon>
        <taxon>Streptophyta</taxon>
        <taxon>Embryophyta</taxon>
        <taxon>Tracheophyta</taxon>
        <taxon>Spermatophyta</taxon>
        <taxon>Magnoliopsida</taxon>
        <taxon>Liliopsida</taxon>
        <taxon>Asparagales</taxon>
        <taxon>Iridaceae</taxon>
        <taxon>Iridoideae</taxon>
        <taxon>Irideae</taxon>
        <taxon>Iris</taxon>
    </lineage>
</organism>
<feature type="compositionally biased region" description="Polar residues" evidence="3">
    <location>
        <begin position="201"/>
        <end position="210"/>
    </location>
</feature>
<accession>A0AAX6F6I5</accession>
<feature type="region of interest" description="Disordered" evidence="3">
    <location>
        <begin position="179"/>
        <end position="212"/>
    </location>
</feature>
<feature type="region of interest" description="Disordered" evidence="3">
    <location>
        <begin position="1061"/>
        <end position="1083"/>
    </location>
</feature>
<dbReference type="Gene3D" id="6.10.280.150">
    <property type="match status" value="1"/>
</dbReference>
<name>A0AAX6F6I5_IRIPA</name>
<feature type="compositionally biased region" description="Basic residues" evidence="3">
    <location>
        <begin position="179"/>
        <end position="189"/>
    </location>
</feature>
<protein>
    <recommendedName>
        <fullName evidence="2">Protein SCAR</fullName>
    </recommendedName>
    <alternativeName>
        <fullName evidence="2">Protein WAVE</fullName>
    </alternativeName>
</protein>
<dbReference type="Gene3D" id="1.20.5.340">
    <property type="match status" value="1"/>
</dbReference>
<feature type="region of interest" description="Disordered" evidence="3">
    <location>
        <begin position="868"/>
        <end position="914"/>
    </location>
</feature>
<evidence type="ECO:0000256" key="1">
    <source>
        <dbReference type="ARBA" id="ARBA00006993"/>
    </source>
</evidence>
<proteinExistence type="inferred from homology"/>
<comment type="subcellular location">
    <subcellularLocation>
        <location evidence="2">Cytoplasm</location>
        <location evidence="2">Cytoskeleton</location>
    </subcellularLocation>
</comment>
<dbReference type="AlphaFoldDB" id="A0AAX6F6I5"/>
<feature type="compositionally biased region" description="Polar residues" evidence="3">
    <location>
        <begin position="870"/>
        <end position="889"/>
    </location>
</feature>
<dbReference type="GO" id="GO:0030036">
    <property type="term" value="P:actin cytoskeleton organization"/>
    <property type="evidence" value="ECO:0007669"/>
    <property type="project" value="UniProtKB-UniRule"/>
</dbReference>
<feature type="compositionally biased region" description="Polar residues" evidence="3">
    <location>
        <begin position="298"/>
        <end position="309"/>
    </location>
</feature>
<dbReference type="GO" id="GO:0034237">
    <property type="term" value="F:protein kinase A regulatory subunit binding"/>
    <property type="evidence" value="ECO:0007669"/>
    <property type="project" value="TreeGrafter"/>
</dbReference>